<evidence type="ECO:0000256" key="1">
    <source>
        <dbReference type="SAM" id="Coils"/>
    </source>
</evidence>
<dbReference type="SUPFAM" id="SSF103657">
    <property type="entry name" value="BAR/IMD domain-like"/>
    <property type="match status" value="1"/>
</dbReference>
<protein>
    <submittedName>
        <fullName evidence="3">PiraGV ORF42</fullName>
    </submittedName>
</protein>
<proteinExistence type="predicted"/>
<sequence length="838" mass="97239">MKRSVASWVVEKHQCSEKEKRLRNLLLANGGLPLDDGGLTSRINLNALDTEELLIKVLNHKHQLLQQKQILQQKQDDDDGGGTENSIVDVNRESRRLFTKRPRFTDIKSVREFILQMGRTIIACNPSLQYLGEDFNYIAYNYGLAQDTPVAENERIRREMRDYEVLNETLNTQLTQSNMQLTNAETTNRNLQDTIASLNKDLGTQQEYINFLERTQTEYNTISTNKEQDYKDRLKAVEDRFNDKISAEKRVQDEWYSIVRTQYTSLYDLYKNLKNKYNTLVRDYNTQQDKCATSINRREAYIREQIERAQSSWLQLLRQHNINVSLPEIRLPEQYNASDTGVVETVSDVAQLSPSNAIPSISSVRKNVRQSDIEVVFEESQKPLQPLPNVSDLAQPVKHQQLHLMRQRPIVILQTPQIEISSDPFQNVNLEALQYFYESFGCAQQNGLRACVNDVLKKLSNNEKFVNDLKNKLRECQNDYESLQKFVSDLKNKLRECQNDYESLQDEYNKLMSISASERRDLQDKLNNAELNMNWDYTEIQDTFNKKLQAAETDITVDHAMYEEVKLLLMHISEINNVPLVLENNDKITLYNITVAIRTLQILPKFVESLLQTLNTCYNLDVNLQIVLSNPKKYLLSISTACAKHYDDEEIYDSPTRDNEEESLVSSPSSISTAITPPPPPPPPPPQLPQALPPNVPTPSTSTVTDVKTKKRIVPTRIDFEDDFKKKPMYKSILEKYSKQSTADEKQVMIERSPTFPKYQLRNLKRHKRMKGKMQYTTSTDEEETPANVTDKKYLKRKITMTLPEERRRKFNLDDEDDDDDNVTQKTTDEEAYMVDTN</sequence>
<reference evidence="3" key="1">
    <citation type="journal article" date="2016" name="PLoS ONE">
        <title>Genome of Cnaphalocrocis medinalis Granulovirus, the First Crambidae-Infecting Betabaculovirus Isolated from Rice Leaffolder to Sequenced.</title>
        <authorList>
            <person name="Han G."/>
            <person name="Xu J."/>
            <person name="Liu Q."/>
            <person name="Li C."/>
            <person name="Xu H."/>
            <person name="Lu Z."/>
        </authorList>
    </citation>
    <scope>NUCLEOTIDE SEQUENCE</scope>
</reference>
<evidence type="ECO:0000256" key="2">
    <source>
        <dbReference type="SAM" id="MobiDB-lite"/>
    </source>
</evidence>
<keyword evidence="1" id="KW-0175">Coiled coil</keyword>
<organism evidence="3">
    <name type="scientific">Cnaphalocrocis medinalis granulovirus</name>
    <dbReference type="NCBI Taxonomy" id="1750712"/>
    <lineage>
        <taxon>Viruses</taxon>
        <taxon>Viruses incertae sedis</taxon>
        <taxon>Naldaviricetes</taxon>
        <taxon>Lefavirales</taxon>
        <taxon>Baculoviridae</taxon>
        <taxon>Betabaculovirus</taxon>
        <taxon>Betabaculovirus cnamedinalis</taxon>
    </lineage>
</organism>
<feature type="compositionally biased region" description="Pro residues" evidence="2">
    <location>
        <begin position="676"/>
        <end position="697"/>
    </location>
</feature>
<dbReference type="EMBL" id="KP658210">
    <property type="protein sequence ID" value="ALN41972.1"/>
    <property type="molecule type" value="Genomic_DNA"/>
</dbReference>
<feature type="coiled-coil region" evidence="1">
    <location>
        <begin position="466"/>
        <end position="532"/>
    </location>
</feature>
<feature type="region of interest" description="Disordered" evidence="2">
    <location>
        <begin position="768"/>
        <end position="788"/>
    </location>
</feature>
<feature type="region of interest" description="Disordered" evidence="2">
    <location>
        <begin position="652"/>
        <end position="710"/>
    </location>
</feature>
<feature type="coiled-coil region" evidence="1">
    <location>
        <begin position="153"/>
        <end position="201"/>
    </location>
</feature>
<feature type="region of interest" description="Disordered" evidence="2">
    <location>
        <begin position="805"/>
        <end position="838"/>
    </location>
</feature>
<dbReference type="InterPro" id="IPR027267">
    <property type="entry name" value="AH/BAR_dom_sf"/>
</dbReference>
<accession>A0A125QVW0</accession>
<feature type="compositionally biased region" description="Low complexity" evidence="2">
    <location>
        <begin position="666"/>
        <end position="675"/>
    </location>
</feature>
<evidence type="ECO:0000313" key="3">
    <source>
        <dbReference type="EMBL" id="ALN41972.1"/>
    </source>
</evidence>
<name>A0A125QVW0_9BBAC</name>